<gene>
    <name evidence="1" type="ORF">EI42_06012</name>
</gene>
<protein>
    <submittedName>
        <fullName evidence="1">Uncharacterized protein</fullName>
    </submittedName>
</protein>
<dbReference type="RefSeq" id="WP_111326230.1">
    <property type="nucleotide sequence ID" value="NZ_BIFX01000001.1"/>
</dbReference>
<accession>A0A326TSZ9</accession>
<dbReference type="AlphaFoldDB" id="A0A326TSZ9"/>
<dbReference type="EMBL" id="QKUF01000044">
    <property type="protein sequence ID" value="PZW19703.1"/>
    <property type="molecule type" value="Genomic_DNA"/>
</dbReference>
<proteinExistence type="predicted"/>
<dbReference type="Proteomes" id="UP000248806">
    <property type="component" value="Unassembled WGS sequence"/>
</dbReference>
<reference evidence="1 2" key="1">
    <citation type="submission" date="2018-06" db="EMBL/GenBank/DDBJ databases">
        <title>Genomic Encyclopedia of Archaeal and Bacterial Type Strains, Phase II (KMG-II): from individual species to whole genera.</title>
        <authorList>
            <person name="Goeker M."/>
        </authorList>
    </citation>
    <scope>NUCLEOTIDE SEQUENCE [LARGE SCALE GENOMIC DNA]</scope>
    <source>
        <strain evidence="1 2">ATCC BAA-1881</strain>
    </source>
</reference>
<evidence type="ECO:0000313" key="1">
    <source>
        <dbReference type="EMBL" id="PZW19703.1"/>
    </source>
</evidence>
<evidence type="ECO:0000313" key="2">
    <source>
        <dbReference type="Proteomes" id="UP000248806"/>
    </source>
</evidence>
<comment type="caution">
    <text evidence="1">The sequence shown here is derived from an EMBL/GenBank/DDBJ whole genome shotgun (WGS) entry which is preliminary data.</text>
</comment>
<keyword evidence="2" id="KW-1185">Reference proteome</keyword>
<sequence>MNDKPKKETARAYRAFLAYRDMPQPRSLRRLAEEMVRERHKPSTVHQQTFKSEAYAASLFRQLATWSSTFNWQERCKQYDEEQAALRRVQYSELAITALLRHLQADVSPSAHSQIKAAQLVLEHLVVSEEIATLKAQQEKLSEALKKLGVALE</sequence>
<organism evidence="1 2">
    <name type="scientific">Thermosporothrix hazakensis</name>
    <dbReference type="NCBI Taxonomy" id="644383"/>
    <lineage>
        <taxon>Bacteria</taxon>
        <taxon>Bacillati</taxon>
        <taxon>Chloroflexota</taxon>
        <taxon>Ktedonobacteria</taxon>
        <taxon>Ktedonobacterales</taxon>
        <taxon>Thermosporotrichaceae</taxon>
        <taxon>Thermosporothrix</taxon>
    </lineage>
</organism>
<name>A0A326TSZ9_THEHA</name>